<dbReference type="PANTHER" id="PTHR46373:SF20">
    <property type="entry name" value="PROTEIN RKD1"/>
    <property type="match status" value="1"/>
</dbReference>
<evidence type="ECO:0000256" key="2">
    <source>
        <dbReference type="ARBA" id="ARBA00023015"/>
    </source>
</evidence>
<sequence length="238" mass="28220">MIISSPMDSNPQTLHNIIPQFDFEWLHEDLFPLHNELDELPPLDNDELLDVNSRSLLPFHLDDNDVLEFDSEFLSRELEMVEIERNGFSSTWKEEEEEEEEEGEKRLRLMGNNNGNKRRKGSFVLGLEEIRKYFHIPISEAAKEMNVGLTVLKRRCRQLNIMRWPHRKHKSLNSLIQNVKEMGLTNEVKGLEEHKRLLEEMPNMDLTHTVKRLRQACFKANYKKNRRLRSNNIASLHH</sequence>
<evidence type="ECO:0000256" key="5">
    <source>
        <dbReference type="ARBA" id="ARBA00023163"/>
    </source>
</evidence>
<evidence type="ECO:0000313" key="8">
    <source>
        <dbReference type="EMBL" id="TYK29190.1"/>
    </source>
</evidence>
<reference evidence="8 9" key="1">
    <citation type="submission" date="2019-08" db="EMBL/GenBank/DDBJ databases">
        <title>Draft genome sequences of two oriental melons (Cucumis melo L. var makuwa).</title>
        <authorList>
            <person name="Kwon S.-Y."/>
        </authorList>
    </citation>
    <scope>NUCLEOTIDE SEQUENCE [LARGE SCALE GENOMIC DNA]</scope>
    <source>
        <strain evidence="9">cv. Chang Bougi</strain>
        <tissue evidence="8">Leaf</tissue>
    </source>
</reference>
<keyword evidence="4" id="KW-0238">DNA-binding</keyword>
<dbReference type="InterPro" id="IPR003035">
    <property type="entry name" value="RWP-RK_dom"/>
</dbReference>
<dbReference type="PROSITE" id="PS51519">
    <property type="entry name" value="RWP_RK"/>
    <property type="match status" value="1"/>
</dbReference>
<evidence type="ECO:0000256" key="1">
    <source>
        <dbReference type="ARBA" id="ARBA00004049"/>
    </source>
</evidence>
<dbReference type="Proteomes" id="UP000321947">
    <property type="component" value="Unassembled WGS sequence"/>
</dbReference>
<dbReference type="PANTHER" id="PTHR46373">
    <property type="entry name" value="PROTEIN RKD4"/>
    <property type="match status" value="1"/>
</dbReference>
<dbReference type="GO" id="GO:0003700">
    <property type="term" value="F:DNA-binding transcription factor activity"/>
    <property type="evidence" value="ECO:0007669"/>
    <property type="project" value="InterPro"/>
</dbReference>
<evidence type="ECO:0000256" key="4">
    <source>
        <dbReference type="ARBA" id="ARBA00023125"/>
    </source>
</evidence>
<keyword evidence="6" id="KW-0539">Nucleus</keyword>
<name>A0A5D3E104_CUCMM</name>
<evidence type="ECO:0000256" key="6">
    <source>
        <dbReference type="ARBA" id="ARBA00023242"/>
    </source>
</evidence>
<dbReference type="AlphaFoldDB" id="A0A5D3E104"/>
<comment type="caution">
    <text evidence="8">The sequence shown here is derived from an EMBL/GenBank/DDBJ whole genome shotgun (WGS) entry which is preliminary data.</text>
</comment>
<organism evidence="8 9">
    <name type="scientific">Cucumis melo var. makuwa</name>
    <name type="common">Oriental melon</name>
    <dbReference type="NCBI Taxonomy" id="1194695"/>
    <lineage>
        <taxon>Eukaryota</taxon>
        <taxon>Viridiplantae</taxon>
        <taxon>Streptophyta</taxon>
        <taxon>Embryophyta</taxon>
        <taxon>Tracheophyta</taxon>
        <taxon>Spermatophyta</taxon>
        <taxon>Magnoliopsida</taxon>
        <taxon>eudicotyledons</taxon>
        <taxon>Gunneridae</taxon>
        <taxon>Pentapetalae</taxon>
        <taxon>rosids</taxon>
        <taxon>fabids</taxon>
        <taxon>Cucurbitales</taxon>
        <taxon>Cucurbitaceae</taxon>
        <taxon>Benincaseae</taxon>
        <taxon>Cucumis</taxon>
    </lineage>
</organism>
<evidence type="ECO:0000256" key="3">
    <source>
        <dbReference type="ARBA" id="ARBA00023054"/>
    </source>
</evidence>
<dbReference type="Pfam" id="PF02042">
    <property type="entry name" value="RWP-RK"/>
    <property type="match status" value="1"/>
</dbReference>
<proteinExistence type="predicted"/>
<dbReference type="EMBL" id="SSTD01001877">
    <property type="protein sequence ID" value="TYK29190.1"/>
    <property type="molecule type" value="Genomic_DNA"/>
</dbReference>
<dbReference type="GO" id="GO:0003677">
    <property type="term" value="F:DNA binding"/>
    <property type="evidence" value="ECO:0007669"/>
    <property type="project" value="UniProtKB-KW"/>
</dbReference>
<dbReference type="InterPro" id="IPR044607">
    <property type="entry name" value="RKD-like"/>
</dbReference>
<protein>
    <submittedName>
        <fullName evidence="8">Protein RKD4</fullName>
    </submittedName>
</protein>
<feature type="domain" description="RWP-RK" evidence="7">
    <location>
        <begin position="112"/>
        <end position="194"/>
    </location>
</feature>
<evidence type="ECO:0000259" key="7">
    <source>
        <dbReference type="PROSITE" id="PS51519"/>
    </source>
</evidence>
<keyword evidence="2" id="KW-0805">Transcription regulation</keyword>
<gene>
    <name evidence="8" type="ORF">E5676_scaffold120G003820</name>
</gene>
<keyword evidence="5" id="KW-0804">Transcription</keyword>
<keyword evidence="3" id="KW-0175">Coiled coil</keyword>
<evidence type="ECO:0000313" key="9">
    <source>
        <dbReference type="Proteomes" id="UP000321947"/>
    </source>
</evidence>
<comment type="function">
    <text evidence="1">Putative transcription factor.</text>
</comment>
<accession>A0A5D3E104</accession>